<name>A0ABM0M9L4_SACKO</name>
<evidence type="ECO:0000259" key="2">
    <source>
        <dbReference type="Pfam" id="PF25203"/>
    </source>
</evidence>
<dbReference type="PANTHER" id="PTHR33664:SF1">
    <property type="entry name" value="DYNEIN AXONEMAL ASSEMBLY FACTOR 9"/>
    <property type="match status" value="1"/>
</dbReference>
<accession>A0ABM0M9L4</accession>
<dbReference type="RefSeq" id="XP_006816705.1">
    <property type="nucleotide sequence ID" value="XM_006816642.1"/>
</dbReference>
<feature type="domain" description="DAAF9 CobW C-like" evidence="1">
    <location>
        <begin position="770"/>
        <end position="836"/>
    </location>
</feature>
<dbReference type="InterPro" id="IPR057478">
    <property type="entry name" value="DAAF9_2"/>
</dbReference>
<reference evidence="6" key="1">
    <citation type="submission" date="2025-08" db="UniProtKB">
        <authorList>
            <consortium name="RefSeq"/>
        </authorList>
    </citation>
    <scope>IDENTIFICATION</scope>
    <source>
        <tissue evidence="6">Testes</tissue>
    </source>
</reference>
<dbReference type="Pfam" id="PF26246">
    <property type="entry name" value="PH_DAAF9"/>
    <property type="match status" value="1"/>
</dbReference>
<feature type="non-terminal residue" evidence="6">
    <location>
        <position position="1"/>
    </location>
</feature>
<sequence>LFDASAECHCVYSMVDPVNLEQLVTEQLPLFERQWKSMVANVDVKQASGLSTLSESSICEPLKSYYNHGLMSRMEEELNIKRPFVLFGTKSERSRLTRARSRGITDSDDPIVGTAGINGKHPTHMVCQSVSPRGPICCARTYFFSSGHIPYPVAGGAGDLSRDKTDLSIMNKLYVEGIHAVLTAIQVYCKTHSIQKAETVMFDTLKRECERNKLPLGSLFASSRDYIEFRIGAVDMEGQEVSLTEGQRSPFLKIAQLSLFNIPSIEHKNETMGSVLFTETFMDSNLQVLNQDGTSSVDHQCLVLTEHLPRYISWAATENDIKMSKEVGSFIKMSGETHYGRVLINGESAHVFTSNQLAIPEEGKFYVYEKGIVFQHNRFGPIVLPKTHMEKLNFYDGDSPSVVALIIVTYKASFWQWLPLQNQSKDNILVFALTPRTKAYKAFFSEVLSVWQKTEDEPAMVMAEKLPEKYIHVHNELQNAYNMEHGSPSRHITPMVKAEAIIPKLKEFVSHHSVTSVGNSCVPHDDLSAVLNQPYDPGNFQDEIIITILSGIPGSHKENLCTTLTNLAKEQNRWITLKPALDFVDGFNTQSLQNSLTSIVTASRKRSGRASASSRKKQRVLIMTPSFTDVFDVVQAIACHPDPEIGRSLKIGAVSTCVDPLNSFMTHRYTFPKLLDQCAEGWVNNIICTSSTAIKNPDLDVLQQLLRSVNHDVALLLANNGEVTRSPDVDLILSESAFTESKMIRQRYLSCPGWSLGKFSSGTMTPPMTEICLKFAPPLEKNRLMNKLRTLRGALSKYPFQGNIYTVRGRVRFSDSGLKATEFNCVTLSGYLLMTPAEVHPVPPPSSAANGPVSPQDQSNLNFVVFVGVELQENKLKEWLRACVKPKPQKKQLRTRQIKLLM</sequence>
<evidence type="ECO:0000259" key="4">
    <source>
        <dbReference type="Pfam" id="PF26246"/>
    </source>
</evidence>
<evidence type="ECO:0000313" key="5">
    <source>
        <dbReference type="Proteomes" id="UP000694865"/>
    </source>
</evidence>
<dbReference type="Pfam" id="PF25204">
    <property type="entry name" value="DAAF9_2"/>
    <property type="match status" value="1"/>
</dbReference>
<dbReference type="Pfam" id="PF23319">
    <property type="entry name" value="CobW_C_DAAF9"/>
    <property type="match status" value="1"/>
</dbReference>
<proteinExistence type="predicted"/>
<dbReference type="InterPro" id="IPR040342">
    <property type="entry name" value="DNAAF9"/>
</dbReference>
<feature type="domain" description="DAAF9 pita-bread-like" evidence="2">
    <location>
        <begin position="16"/>
        <end position="298"/>
    </location>
</feature>
<feature type="domain" description="DAAF9 PH" evidence="4">
    <location>
        <begin position="318"/>
        <end position="519"/>
    </location>
</feature>
<protein>
    <submittedName>
        <fullName evidence="6">Uncharacterized protein C20orf194-like</fullName>
    </submittedName>
</protein>
<dbReference type="InterPro" id="IPR058843">
    <property type="entry name" value="PH_DAAF9"/>
</dbReference>
<evidence type="ECO:0000313" key="6">
    <source>
        <dbReference type="RefSeq" id="XP_006816705.1"/>
    </source>
</evidence>
<dbReference type="InterPro" id="IPR056414">
    <property type="entry name" value="DAAF9_CobW_C"/>
</dbReference>
<evidence type="ECO:0000259" key="1">
    <source>
        <dbReference type="Pfam" id="PF23319"/>
    </source>
</evidence>
<dbReference type="InterPro" id="IPR058844">
    <property type="entry name" value="PB_DAAF9"/>
</dbReference>
<dbReference type="PANTHER" id="PTHR33664">
    <property type="entry name" value="RCG26366"/>
    <property type="match status" value="1"/>
</dbReference>
<dbReference type="GeneID" id="102801900"/>
<keyword evidence="5" id="KW-1185">Reference proteome</keyword>
<feature type="domain" description="DAAF9" evidence="3">
    <location>
        <begin position="546"/>
        <end position="754"/>
    </location>
</feature>
<dbReference type="Pfam" id="PF25203">
    <property type="entry name" value="PB_DAAF9"/>
    <property type="match status" value="1"/>
</dbReference>
<dbReference type="Proteomes" id="UP000694865">
    <property type="component" value="Unplaced"/>
</dbReference>
<evidence type="ECO:0000259" key="3">
    <source>
        <dbReference type="Pfam" id="PF25204"/>
    </source>
</evidence>
<organism evidence="5 6">
    <name type="scientific">Saccoglossus kowalevskii</name>
    <name type="common">Acorn worm</name>
    <dbReference type="NCBI Taxonomy" id="10224"/>
    <lineage>
        <taxon>Eukaryota</taxon>
        <taxon>Metazoa</taxon>
        <taxon>Hemichordata</taxon>
        <taxon>Enteropneusta</taxon>
        <taxon>Harrimaniidae</taxon>
        <taxon>Saccoglossus</taxon>
    </lineage>
</organism>
<gene>
    <name evidence="6" type="primary">LOC102801900</name>
</gene>